<comment type="caution">
    <text evidence="6">The sequence shown here is derived from an EMBL/GenBank/DDBJ whole genome shotgun (WGS) entry which is preliminary data.</text>
</comment>
<dbReference type="RefSeq" id="WP_369206264.1">
    <property type="nucleotide sequence ID" value="NZ_JBFNXQ010000029.1"/>
</dbReference>
<dbReference type="EMBL" id="JBFNXQ010000029">
    <property type="protein sequence ID" value="MEX5718932.1"/>
    <property type="molecule type" value="Genomic_DNA"/>
</dbReference>
<dbReference type="Pfam" id="PF13439">
    <property type="entry name" value="Glyco_transf_4"/>
    <property type="match status" value="1"/>
</dbReference>
<accession>A0ABV3XEY0</accession>
<gene>
    <name evidence="6" type="ORF">ABQ292_11235</name>
</gene>
<evidence type="ECO:0000256" key="1">
    <source>
        <dbReference type="ARBA" id="ARBA00022676"/>
    </source>
</evidence>
<dbReference type="EC" id="2.4.-.-" evidence="6"/>
<evidence type="ECO:0000313" key="7">
    <source>
        <dbReference type="Proteomes" id="UP001560045"/>
    </source>
</evidence>
<reference evidence="6 7" key="1">
    <citation type="submission" date="2024-06" db="EMBL/GenBank/DDBJ databases">
        <title>Draft genome sequence of Geodermatophilus badlandi, a novel member of the Geodermatophilaceae isolated from badland sedimentary rocks in the Red desert, Wyoming, USA.</title>
        <authorList>
            <person name="Ben Tekaya S."/>
            <person name="Nouioui I."/>
            <person name="Flores G.M."/>
            <person name="Shaal M.N."/>
            <person name="Bredoire F."/>
            <person name="Basile F."/>
            <person name="Van Diepen L."/>
            <person name="Ward N.L."/>
        </authorList>
    </citation>
    <scope>NUCLEOTIDE SEQUENCE [LARGE SCALE GENOMIC DNA]</scope>
    <source>
        <strain evidence="6 7">WL48A</strain>
    </source>
</reference>
<dbReference type="SUPFAM" id="SSF53756">
    <property type="entry name" value="UDP-Glycosyltransferase/glycogen phosphorylase"/>
    <property type="match status" value="1"/>
</dbReference>
<proteinExistence type="predicted"/>
<organism evidence="6 7">
    <name type="scientific">Geodermatophilus maliterrae</name>
    <dbReference type="NCBI Taxonomy" id="3162531"/>
    <lineage>
        <taxon>Bacteria</taxon>
        <taxon>Bacillati</taxon>
        <taxon>Actinomycetota</taxon>
        <taxon>Actinomycetes</taxon>
        <taxon>Geodermatophilales</taxon>
        <taxon>Geodermatophilaceae</taxon>
        <taxon>Geodermatophilus</taxon>
    </lineage>
</organism>
<dbReference type="InterPro" id="IPR001296">
    <property type="entry name" value="Glyco_trans_1"/>
</dbReference>
<feature type="region of interest" description="Disordered" evidence="3">
    <location>
        <begin position="1"/>
        <end position="23"/>
    </location>
</feature>
<feature type="domain" description="Glycosyl transferase family 1" evidence="4">
    <location>
        <begin position="236"/>
        <end position="412"/>
    </location>
</feature>
<sequence length="464" mass="49651">MIARLPGRRRDTSTAVDGPLHASRAGACGEGEVPVGRLRVGLVCGHFDPARDGVADYTRHLAGQLRAAGCESLICTAHRYARTPGEEIVGVTDRWDVRGVRRAARTISRLPLDVVHVQFAPSAFGFSRAVGLLPLLLPAGTPLVATLHEYGVWTADGAGGGLRSALWSVLERQQRADREALVLTVEADRLLVTAPEHADVVHARFADRRLEVTHVPIAPNVPVARLDGEDVPSAVRASLGLPPDARLAVFFGFLHPVKGLAGLIEAVAAVRRVIPGLRLVIAGGGESHSVHGGAADAMRRDLEEAARHHGVEPHVVFTGYLPEDDVSRLLRAADVAVFPFDAGVTAKSGSLLAALAHGVPTIATSPPGALDRPTEVEGVLRVPPRNTAALVDALLLVLSDRALATRLAAAGRACADRWTWPRIAEYHARMYAEVLRRADRDEGHGLRWRAVARSGIRRRGRKEP</sequence>
<keyword evidence="1 6" id="KW-0328">Glycosyltransferase</keyword>
<evidence type="ECO:0000256" key="2">
    <source>
        <dbReference type="ARBA" id="ARBA00022679"/>
    </source>
</evidence>
<dbReference type="PANTHER" id="PTHR12526">
    <property type="entry name" value="GLYCOSYLTRANSFERASE"/>
    <property type="match status" value="1"/>
</dbReference>
<dbReference type="InterPro" id="IPR028098">
    <property type="entry name" value="Glyco_trans_4-like_N"/>
</dbReference>
<protein>
    <submittedName>
        <fullName evidence="6">Glycosyltransferase</fullName>
        <ecNumber evidence="6">2.4.-.-</ecNumber>
    </submittedName>
</protein>
<dbReference type="Pfam" id="PF00534">
    <property type="entry name" value="Glycos_transf_1"/>
    <property type="match status" value="1"/>
</dbReference>
<keyword evidence="7" id="KW-1185">Reference proteome</keyword>
<evidence type="ECO:0000259" key="5">
    <source>
        <dbReference type="Pfam" id="PF13439"/>
    </source>
</evidence>
<evidence type="ECO:0000259" key="4">
    <source>
        <dbReference type="Pfam" id="PF00534"/>
    </source>
</evidence>
<dbReference type="PANTHER" id="PTHR12526:SF638">
    <property type="entry name" value="SPORE COAT PROTEIN SA"/>
    <property type="match status" value="1"/>
</dbReference>
<dbReference type="Gene3D" id="3.40.50.2000">
    <property type="entry name" value="Glycogen Phosphorylase B"/>
    <property type="match status" value="2"/>
</dbReference>
<evidence type="ECO:0000256" key="3">
    <source>
        <dbReference type="SAM" id="MobiDB-lite"/>
    </source>
</evidence>
<dbReference type="Proteomes" id="UP001560045">
    <property type="component" value="Unassembled WGS sequence"/>
</dbReference>
<feature type="domain" description="Glycosyltransferase subfamily 4-like N-terminal" evidence="5">
    <location>
        <begin position="52"/>
        <end position="214"/>
    </location>
</feature>
<evidence type="ECO:0000313" key="6">
    <source>
        <dbReference type="EMBL" id="MEX5718932.1"/>
    </source>
</evidence>
<name>A0ABV3XEY0_9ACTN</name>
<dbReference type="GO" id="GO:0016757">
    <property type="term" value="F:glycosyltransferase activity"/>
    <property type="evidence" value="ECO:0007669"/>
    <property type="project" value="UniProtKB-KW"/>
</dbReference>
<keyword evidence="2 6" id="KW-0808">Transferase</keyword>